<organism evidence="3 4">
    <name type="scientific">Vulcanisaeta distributa (strain DSM 14429 / JCM 11212 / NBRC 100878 / IC-017)</name>
    <dbReference type="NCBI Taxonomy" id="572478"/>
    <lineage>
        <taxon>Archaea</taxon>
        <taxon>Thermoproteota</taxon>
        <taxon>Thermoprotei</taxon>
        <taxon>Thermoproteales</taxon>
        <taxon>Thermoproteaceae</taxon>
        <taxon>Vulcanisaeta</taxon>
    </lineage>
</organism>
<dbReference type="Proteomes" id="UP000006681">
    <property type="component" value="Chromosome"/>
</dbReference>
<evidence type="ECO:0000313" key="3">
    <source>
        <dbReference type="EMBL" id="ADN50264.1"/>
    </source>
</evidence>
<keyword evidence="1" id="KW-0472">Membrane</keyword>
<name>E1QP93_VULDI</name>
<evidence type="ECO:0000256" key="1">
    <source>
        <dbReference type="SAM" id="Phobius"/>
    </source>
</evidence>
<dbReference type="eggNOG" id="arCOG01385">
    <property type="taxonomic scope" value="Archaea"/>
</dbReference>
<dbReference type="CAZy" id="GT2">
    <property type="family name" value="Glycosyltransferase Family 2"/>
</dbReference>
<dbReference type="OrthoDB" id="23988at2157"/>
<dbReference type="PANTHER" id="PTHR43685">
    <property type="entry name" value="GLYCOSYLTRANSFERASE"/>
    <property type="match status" value="1"/>
</dbReference>
<dbReference type="RefSeq" id="WP_013335989.1">
    <property type="nucleotide sequence ID" value="NC_014537.1"/>
</dbReference>
<feature type="transmembrane region" description="Helical" evidence="1">
    <location>
        <begin position="247"/>
        <end position="268"/>
    </location>
</feature>
<dbReference type="Pfam" id="PF00535">
    <property type="entry name" value="Glycos_transf_2"/>
    <property type="match status" value="1"/>
</dbReference>
<keyword evidence="1" id="KW-0812">Transmembrane</keyword>
<evidence type="ECO:0000313" key="4">
    <source>
        <dbReference type="Proteomes" id="UP000006681"/>
    </source>
</evidence>
<dbReference type="GO" id="GO:0016740">
    <property type="term" value="F:transferase activity"/>
    <property type="evidence" value="ECO:0007669"/>
    <property type="project" value="UniProtKB-KW"/>
</dbReference>
<proteinExistence type="predicted"/>
<keyword evidence="1" id="KW-1133">Transmembrane helix</keyword>
<dbReference type="SUPFAM" id="SSF53448">
    <property type="entry name" value="Nucleotide-diphospho-sugar transferases"/>
    <property type="match status" value="1"/>
</dbReference>
<dbReference type="AlphaFoldDB" id="E1QP93"/>
<keyword evidence="4" id="KW-1185">Reference proteome</keyword>
<evidence type="ECO:0000259" key="2">
    <source>
        <dbReference type="Pfam" id="PF00535"/>
    </source>
</evidence>
<dbReference type="InterPro" id="IPR001173">
    <property type="entry name" value="Glyco_trans_2-like"/>
</dbReference>
<dbReference type="GeneID" id="9751803"/>
<dbReference type="InterPro" id="IPR050834">
    <property type="entry name" value="Glycosyltransf_2"/>
</dbReference>
<dbReference type="InterPro" id="IPR029044">
    <property type="entry name" value="Nucleotide-diphossugar_trans"/>
</dbReference>
<reference evidence="4" key="2">
    <citation type="journal article" date="2010" name="Stand. Genomic Sci.">
        <title>Complete genome sequence of Vulcanisaeta distributa type strain (IC-017T).</title>
        <authorList>
            <person name="Mavromatis K."/>
            <person name="Sikorski J."/>
            <person name="Pabst E."/>
            <person name="Teshima H."/>
            <person name="Lapidus A."/>
            <person name="Lucas S."/>
            <person name="Nolan M."/>
            <person name="Glavina Del Rio T."/>
            <person name="Cheng J."/>
            <person name="Bruce D."/>
            <person name="Goodwin L."/>
            <person name="Pitluck S."/>
            <person name="Liolios K."/>
            <person name="Ivanova N."/>
            <person name="Mikhailova N."/>
            <person name="Pati A."/>
            <person name="Chen A."/>
            <person name="Palaniappan K."/>
            <person name="Land M."/>
            <person name="Hauser L."/>
            <person name="Chang Y."/>
            <person name="Jeffries C."/>
            <person name="Rohde M."/>
            <person name="Spring S."/>
            <person name="Goker M."/>
            <person name="Wirth R."/>
            <person name="Woyke T."/>
            <person name="Bristow J."/>
            <person name="Eisen J."/>
            <person name="Markowitz V."/>
            <person name="Hugenholtz P."/>
            <person name="Klenk H."/>
            <person name="Kyrpides N."/>
        </authorList>
    </citation>
    <scope>NUCLEOTIDE SEQUENCE [LARGE SCALE GENOMIC DNA]</scope>
    <source>
        <strain evidence="4">DSM 14429 / JCM 11212 / NBRC 100878 / IC-017</strain>
    </source>
</reference>
<sequence length="318" mass="36036">MCHDITIGVLGKNSAWILKYSMQSLKKAVQVIRNSGINAEVIYVDGGSTDNSKELVRDALGNGVRIIDAPGSNIPEARNIVIREASGDCIVYWDSDIVAPPYILTMLINTNKPIVSTVRRDVYVRSDDEIQGILTKVMDLRPREPIMREVPYTVFGVNLFKKEVFKKVGLFDNRLTQAEDRDFGLRAMCHGYWSYLIENEIVYDINKRFRSEVPITTSLRQYVRGIRKKAAIYAYTGSTRQKGLGGAFIALHSITIVSLFLLPPLSTIELLPLVYQVFRYGPRKGIEMWVKALVFYTMLGLVYPMVKLGNICDILNNW</sequence>
<reference evidence="3 4" key="1">
    <citation type="journal article" date="2010" name="Stand. Genomic Sci.">
        <title>Complete genome sequence of Vulcanisaeta distributa type strain (IC-017).</title>
        <authorList>
            <person name="Mavromatis K."/>
            <person name="Sikorski J."/>
            <person name="Pabst E."/>
            <person name="Teshima H."/>
            <person name="Lapidus A."/>
            <person name="Lucas S."/>
            <person name="Nolan M."/>
            <person name="Glavina Del Rio T."/>
            <person name="Cheng J.F."/>
            <person name="Bruce D."/>
            <person name="Goodwin L."/>
            <person name="Pitluck S."/>
            <person name="Liolios K."/>
            <person name="Ivanova N."/>
            <person name="Mikhailova N."/>
            <person name="Pati A."/>
            <person name="Chen A."/>
            <person name="Palaniappan K."/>
            <person name="Land M."/>
            <person name="Hauser L."/>
            <person name="Chang Y.J."/>
            <person name="Jeffries C.D."/>
            <person name="Rohde M."/>
            <person name="Spring S."/>
            <person name="Goker M."/>
            <person name="Wirth R."/>
            <person name="Woyke T."/>
            <person name="Bristow J."/>
            <person name="Eisen J.A."/>
            <person name="Markowitz V."/>
            <person name="Hugenholtz P."/>
            <person name="Klenk H.P."/>
            <person name="Kyrpides N.C."/>
        </authorList>
    </citation>
    <scope>NUCLEOTIDE SEQUENCE [LARGE SCALE GENOMIC DNA]</scope>
    <source>
        <strain evidence="4">DSM 14429 / JCM 11212 / NBRC 100878 / IC-017</strain>
    </source>
</reference>
<dbReference type="EMBL" id="CP002100">
    <property type="protein sequence ID" value="ADN50264.1"/>
    <property type="molecule type" value="Genomic_DNA"/>
</dbReference>
<dbReference type="Gene3D" id="3.90.550.10">
    <property type="entry name" value="Spore Coat Polysaccharide Biosynthesis Protein SpsA, Chain A"/>
    <property type="match status" value="1"/>
</dbReference>
<protein>
    <submittedName>
        <fullName evidence="3">Glycosyl transferase family 2</fullName>
    </submittedName>
</protein>
<accession>E1QP93</accession>
<dbReference type="PANTHER" id="PTHR43685:SF2">
    <property type="entry name" value="GLYCOSYLTRANSFERASE 2-LIKE DOMAIN-CONTAINING PROTEIN"/>
    <property type="match status" value="1"/>
</dbReference>
<dbReference type="STRING" id="572478.Vdis_0874"/>
<keyword evidence="3" id="KW-0808">Transferase</keyword>
<gene>
    <name evidence="3" type="ordered locus">Vdis_0874</name>
</gene>
<feature type="transmembrane region" description="Helical" evidence="1">
    <location>
        <begin position="288"/>
        <end position="306"/>
    </location>
</feature>
<dbReference type="HOGENOM" id="CLU_893165_0_0_2"/>
<feature type="domain" description="Glycosyltransferase 2-like" evidence="2">
    <location>
        <begin position="24"/>
        <end position="168"/>
    </location>
</feature>
<dbReference type="KEGG" id="vdi:Vdis_0874"/>